<dbReference type="Gene3D" id="1.25.40.180">
    <property type="match status" value="1"/>
</dbReference>
<protein>
    <submittedName>
        <fullName evidence="6">Mif4g domain-containing protein</fullName>
    </submittedName>
</protein>
<dbReference type="InterPro" id="IPR003890">
    <property type="entry name" value="MIF4G-like_typ-3"/>
</dbReference>
<keyword evidence="3" id="KW-0648">Protein biosynthesis</keyword>
<accession>A0A1J4MNW9</accession>
<dbReference type="Proteomes" id="UP000186804">
    <property type="component" value="Unassembled WGS sequence"/>
</dbReference>
<dbReference type="RefSeq" id="XP_067067783.1">
    <property type="nucleotide sequence ID" value="XM_067210516.1"/>
</dbReference>
<sequence>MTTEQQHQRHIGDKKRNNRRPHEKTPASVTPQPTPLTGINRSRQKHSNNNGAKVSSDTLCGNQGDMNNKHKVNRNYKNITNYGSSEESSWDTLKDKNRSGLDSHIQLRRNKNHGYTNKQNSANLENQKLQKLQSASDNHNPDTMNKSQKSSKISHKKDFHKAKESSQQVVNSNCNVTPLRDLNDFHSNNDANNVARVSYNSLGNNLQMKDIGNNHGKGSSNRQIDNTPTDMTMCQLDKDSNSKYFAKDQHYRLTSNNTGRQPNTGYSRFRFQASGRINNNNNNNAPKLKPIDINNNNGASSILDENKKRKSRRRYYKANSKDKSRNDNVGSPQNVSIGKEKFQNKGEKLIKEQASEDTTNICVDPISDTADIDNNLRHLDINADASVSLQLKEIPKSELKIVDTTVIEAPMNVEVFVAQSSGSTDMSLNKDEINTTVSTSGGLWRRGNGTIHTDSLEGVRRHVKSLLNKITVEKFTVIAEKLALCIEELQSVEELEELVKQVLDKAITEPDFSEMYADLCQVLKWRSPLLVKENKSVISFSKALLIRCEYEFKNLPKNMRPTEEEIELYGNEELVIKYRKLKVHVLGIIRLIGELFIRKMFPMRSLNELVFDLVMLQEHPDEYAIECLCQLIMTTGYYLDSNEKSQMIVDQWFGRLKELQKSQISTRLNCLIQDVFDLRKHKWVKKVHKQKAKAFADILKDIDVEDVLGGAAIAAQYGSVVVVGERSNLVGNATYSNYMTAQEELYISRQRSNQSTAIK</sequence>
<evidence type="ECO:0000256" key="3">
    <source>
        <dbReference type="ARBA" id="ARBA00022917"/>
    </source>
</evidence>
<feature type="domain" description="MIF4G" evidence="5">
    <location>
        <begin position="460"/>
        <end position="682"/>
    </location>
</feature>
<evidence type="ECO:0000256" key="1">
    <source>
        <dbReference type="ARBA" id="ARBA00005775"/>
    </source>
</evidence>
<evidence type="ECO:0000256" key="2">
    <source>
        <dbReference type="ARBA" id="ARBA00022540"/>
    </source>
</evidence>
<dbReference type="OrthoDB" id="514777at2759"/>
<feature type="region of interest" description="Disordered" evidence="4">
    <location>
        <begin position="1"/>
        <end position="170"/>
    </location>
</feature>
<dbReference type="SUPFAM" id="SSF48371">
    <property type="entry name" value="ARM repeat"/>
    <property type="match status" value="1"/>
</dbReference>
<reference evidence="6 7" key="1">
    <citation type="submission" date="2016-10" db="EMBL/GenBank/DDBJ databases">
        <title>Reductive evolution of mitochondrial metabolism and differential evolution of invasion-related proteins in Cryptosporidium.</title>
        <authorList>
            <person name="Liu S."/>
            <person name="Roellig D.M."/>
            <person name="Guo Y."/>
            <person name="Li N."/>
            <person name="Frace M.A."/>
            <person name="Tang K."/>
            <person name="Zhang L."/>
            <person name="Feng Y."/>
            <person name="Xiao L."/>
        </authorList>
    </citation>
    <scope>NUCLEOTIDE SEQUENCE [LARGE SCALE GENOMIC DNA]</scope>
    <source>
        <strain evidence="6">30847</strain>
    </source>
</reference>
<keyword evidence="7" id="KW-1185">Reference proteome</keyword>
<comment type="similarity">
    <text evidence="1">Belongs to the eukaryotic initiation factor 4G family.</text>
</comment>
<dbReference type="Pfam" id="PF02854">
    <property type="entry name" value="MIF4G"/>
    <property type="match status" value="1"/>
</dbReference>
<organism evidence="6 7">
    <name type="scientific">Cryptosporidium andersoni</name>
    <dbReference type="NCBI Taxonomy" id="117008"/>
    <lineage>
        <taxon>Eukaryota</taxon>
        <taxon>Sar</taxon>
        <taxon>Alveolata</taxon>
        <taxon>Apicomplexa</taxon>
        <taxon>Conoidasida</taxon>
        <taxon>Coccidia</taxon>
        <taxon>Eucoccidiorida</taxon>
        <taxon>Eimeriorina</taxon>
        <taxon>Cryptosporidiidae</taxon>
        <taxon>Cryptosporidium</taxon>
    </lineage>
</organism>
<gene>
    <name evidence="6" type="ORF">cand_002680</name>
</gene>
<feature type="compositionally biased region" description="Polar residues" evidence="4">
    <location>
        <begin position="216"/>
        <end position="229"/>
    </location>
</feature>
<dbReference type="GO" id="GO:0003743">
    <property type="term" value="F:translation initiation factor activity"/>
    <property type="evidence" value="ECO:0007669"/>
    <property type="project" value="UniProtKB-KW"/>
</dbReference>
<dbReference type="GO" id="GO:0016281">
    <property type="term" value="C:eukaryotic translation initiation factor 4F complex"/>
    <property type="evidence" value="ECO:0007669"/>
    <property type="project" value="TreeGrafter"/>
</dbReference>
<dbReference type="PANTHER" id="PTHR23253">
    <property type="entry name" value="EUKARYOTIC TRANSLATION INITIATION FACTOR 4 GAMMA"/>
    <property type="match status" value="1"/>
</dbReference>
<feature type="region of interest" description="Disordered" evidence="4">
    <location>
        <begin position="210"/>
        <end position="229"/>
    </location>
</feature>
<feature type="compositionally biased region" description="Basic and acidic residues" evidence="4">
    <location>
        <begin position="92"/>
        <end position="101"/>
    </location>
</feature>
<dbReference type="VEuPathDB" id="CryptoDB:cand_002680"/>
<evidence type="ECO:0000313" key="7">
    <source>
        <dbReference type="Proteomes" id="UP000186804"/>
    </source>
</evidence>
<feature type="compositionally biased region" description="Polar residues" evidence="4">
    <location>
        <begin position="327"/>
        <end position="336"/>
    </location>
</feature>
<feature type="compositionally biased region" description="Polar residues" evidence="4">
    <location>
        <begin position="27"/>
        <end position="66"/>
    </location>
</feature>
<dbReference type="PANTHER" id="PTHR23253:SF9">
    <property type="entry name" value="EUKARYOTIC TRANSLATION INITIATION FACTOR 4 GAMMA 2"/>
    <property type="match status" value="1"/>
</dbReference>
<evidence type="ECO:0000313" key="6">
    <source>
        <dbReference type="EMBL" id="OII75937.1"/>
    </source>
</evidence>
<feature type="compositionally biased region" description="Polar residues" evidence="4">
    <location>
        <begin position="75"/>
        <end position="91"/>
    </location>
</feature>
<proteinExistence type="inferred from homology"/>
<evidence type="ECO:0000256" key="4">
    <source>
        <dbReference type="SAM" id="MobiDB-lite"/>
    </source>
</evidence>
<dbReference type="AlphaFoldDB" id="A0A1J4MNW9"/>
<dbReference type="GeneID" id="92364453"/>
<evidence type="ECO:0000259" key="5">
    <source>
        <dbReference type="SMART" id="SM00543"/>
    </source>
</evidence>
<comment type="caution">
    <text evidence="6">The sequence shown here is derived from an EMBL/GenBank/DDBJ whole genome shotgun (WGS) entry which is preliminary data.</text>
</comment>
<name>A0A1J4MNW9_9CRYT</name>
<dbReference type="EMBL" id="LRBS01000072">
    <property type="protein sequence ID" value="OII75937.1"/>
    <property type="molecule type" value="Genomic_DNA"/>
</dbReference>
<dbReference type="GO" id="GO:0003729">
    <property type="term" value="F:mRNA binding"/>
    <property type="evidence" value="ECO:0007669"/>
    <property type="project" value="TreeGrafter"/>
</dbReference>
<feature type="compositionally biased region" description="Polar residues" evidence="4">
    <location>
        <begin position="113"/>
        <end position="145"/>
    </location>
</feature>
<feature type="region of interest" description="Disordered" evidence="4">
    <location>
        <begin position="275"/>
        <end position="342"/>
    </location>
</feature>
<keyword evidence="2" id="KW-0396">Initiation factor</keyword>
<feature type="compositionally biased region" description="Basic and acidic residues" evidence="4">
    <location>
        <begin position="1"/>
        <end position="15"/>
    </location>
</feature>
<dbReference type="SMART" id="SM00543">
    <property type="entry name" value="MIF4G"/>
    <property type="match status" value="1"/>
</dbReference>
<dbReference type="InterPro" id="IPR016024">
    <property type="entry name" value="ARM-type_fold"/>
</dbReference>